<dbReference type="Gene3D" id="3.40.710.10">
    <property type="entry name" value="DD-peptidase/beta-lactamase superfamily"/>
    <property type="match status" value="1"/>
</dbReference>
<organism evidence="11 12">
    <name type="scientific">Candidatus Shapirobacteria bacterium CG09_land_8_20_14_0_10_49_15</name>
    <dbReference type="NCBI Taxonomy" id="1974482"/>
    <lineage>
        <taxon>Bacteria</taxon>
        <taxon>Candidatus Shapironibacteriota</taxon>
    </lineage>
</organism>
<evidence type="ECO:0000313" key="12">
    <source>
        <dbReference type="Proteomes" id="UP000231214"/>
    </source>
</evidence>
<evidence type="ECO:0000256" key="3">
    <source>
        <dbReference type="ARBA" id="ARBA00022801"/>
    </source>
</evidence>
<keyword evidence="4" id="KW-0133">Cell shape</keyword>
<keyword evidence="3" id="KW-0378">Hydrolase</keyword>
<name>A0A2M6XAV3_9BACT</name>
<evidence type="ECO:0000256" key="7">
    <source>
        <dbReference type="PIRSR" id="PIRSR618044-1"/>
    </source>
</evidence>
<gene>
    <name evidence="11" type="ORF">COT66_01475</name>
</gene>
<evidence type="ECO:0000256" key="2">
    <source>
        <dbReference type="ARBA" id="ARBA00022729"/>
    </source>
</evidence>
<dbReference type="Proteomes" id="UP000231214">
    <property type="component" value="Unassembled WGS sequence"/>
</dbReference>
<evidence type="ECO:0000256" key="1">
    <source>
        <dbReference type="ARBA" id="ARBA00007164"/>
    </source>
</evidence>
<evidence type="ECO:0000256" key="4">
    <source>
        <dbReference type="ARBA" id="ARBA00022960"/>
    </source>
</evidence>
<dbReference type="PANTHER" id="PTHR21581">
    <property type="entry name" value="D-ALANYL-D-ALANINE CARBOXYPEPTIDASE"/>
    <property type="match status" value="1"/>
</dbReference>
<proteinExistence type="inferred from homology"/>
<dbReference type="GO" id="GO:0009252">
    <property type="term" value="P:peptidoglycan biosynthetic process"/>
    <property type="evidence" value="ECO:0007669"/>
    <property type="project" value="UniProtKB-KW"/>
</dbReference>
<reference evidence="12" key="1">
    <citation type="submission" date="2017-09" db="EMBL/GenBank/DDBJ databases">
        <title>Depth-based differentiation of microbial function through sediment-hosted aquifers and enrichment of novel symbionts in the deep terrestrial subsurface.</title>
        <authorList>
            <person name="Probst A.J."/>
            <person name="Ladd B."/>
            <person name="Jarett J.K."/>
            <person name="Geller-Mcgrath D.E."/>
            <person name="Sieber C.M.K."/>
            <person name="Emerson J.B."/>
            <person name="Anantharaman K."/>
            <person name="Thomas B.C."/>
            <person name="Malmstrom R."/>
            <person name="Stieglmeier M."/>
            <person name="Klingl A."/>
            <person name="Woyke T."/>
            <person name="Ryan C.M."/>
            <person name="Banfield J.F."/>
        </authorList>
    </citation>
    <scope>NUCLEOTIDE SEQUENCE [LARGE SCALE GENOMIC DNA]</scope>
</reference>
<evidence type="ECO:0000256" key="6">
    <source>
        <dbReference type="ARBA" id="ARBA00023316"/>
    </source>
</evidence>
<dbReference type="InterPro" id="IPR012338">
    <property type="entry name" value="Beta-lactam/transpept-like"/>
</dbReference>
<dbReference type="GO" id="GO:0009002">
    <property type="term" value="F:serine-type D-Ala-D-Ala carboxypeptidase activity"/>
    <property type="evidence" value="ECO:0007669"/>
    <property type="project" value="InterPro"/>
</dbReference>
<accession>A0A2M6XAV3</accession>
<dbReference type="EMBL" id="PEZK01000023">
    <property type="protein sequence ID" value="PIU02202.1"/>
    <property type="molecule type" value="Genomic_DNA"/>
</dbReference>
<dbReference type="Pfam" id="PF00768">
    <property type="entry name" value="Peptidase_S11"/>
    <property type="match status" value="1"/>
</dbReference>
<feature type="binding site" evidence="8">
    <location>
        <position position="263"/>
    </location>
    <ligand>
        <name>substrate</name>
    </ligand>
</feature>
<comment type="caution">
    <text evidence="11">The sequence shown here is derived from an EMBL/GenBank/DDBJ whole genome shotgun (WGS) entry which is preliminary data.</text>
</comment>
<dbReference type="SUPFAM" id="SSF56601">
    <property type="entry name" value="beta-lactamase/transpeptidase-like"/>
    <property type="match status" value="1"/>
</dbReference>
<feature type="domain" description="Peptidase S11 D-alanyl-D-alanine carboxypeptidase A N-terminal" evidence="10">
    <location>
        <begin position="65"/>
        <end position="293"/>
    </location>
</feature>
<dbReference type="InterPro" id="IPR018044">
    <property type="entry name" value="Peptidase_S11"/>
</dbReference>
<dbReference type="InterPro" id="IPR001967">
    <property type="entry name" value="Peptidase_S11_N"/>
</dbReference>
<keyword evidence="2" id="KW-0732">Signal</keyword>
<dbReference type="GO" id="GO:0071555">
    <property type="term" value="P:cell wall organization"/>
    <property type="evidence" value="ECO:0007669"/>
    <property type="project" value="UniProtKB-KW"/>
</dbReference>
<dbReference type="PRINTS" id="PR00725">
    <property type="entry name" value="DADACBPTASE1"/>
</dbReference>
<feature type="active site" description="Proton acceptor" evidence="7">
    <location>
        <position position="98"/>
    </location>
</feature>
<feature type="active site" description="Acyl-ester intermediate" evidence="7">
    <location>
        <position position="95"/>
    </location>
</feature>
<comment type="similarity">
    <text evidence="1 9">Belongs to the peptidase S11 family.</text>
</comment>
<dbReference type="GO" id="GO:0006508">
    <property type="term" value="P:proteolysis"/>
    <property type="evidence" value="ECO:0007669"/>
    <property type="project" value="InterPro"/>
</dbReference>
<dbReference type="AlphaFoldDB" id="A0A2M6XAV3"/>
<dbReference type="GO" id="GO:0008360">
    <property type="term" value="P:regulation of cell shape"/>
    <property type="evidence" value="ECO:0007669"/>
    <property type="project" value="UniProtKB-KW"/>
</dbReference>
<protein>
    <recommendedName>
        <fullName evidence="10">Peptidase S11 D-alanyl-D-alanine carboxypeptidase A N-terminal domain-containing protein</fullName>
    </recommendedName>
</protein>
<evidence type="ECO:0000259" key="10">
    <source>
        <dbReference type="Pfam" id="PF00768"/>
    </source>
</evidence>
<keyword evidence="5" id="KW-0573">Peptidoglycan synthesis</keyword>
<sequence>MSENKWLILKRGVLFLFLLGFFLWPSQSDYLTIRARFLPAQARLLPLALPAAPYPTNFTGKPVPWFSAHSVLVVDPDSAVILYAKNEQAPLLPASTVKMMTALVVLEHYRLDDYLTVNGMDDFGQDIGLVTGERLSVANLLYGLLVASANDAAQVLAQHYPGGQLAFVARMNQKAQELNLKNTVFANPTGLDVDEQEHPLAEVSYSTGLDLSRLARIAWREATFRQLVATPQITITDASGMIKHPLTNINTLLGRLAGVQGIKTGWTERAGECLVSLVEREGHHLLVVVLGSQNRFDETARLVEWAFANYRWQDVQAS</sequence>
<feature type="active site" evidence="7">
    <location>
        <position position="148"/>
    </location>
</feature>
<dbReference type="PANTHER" id="PTHR21581:SF33">
    <property type="entry name" value="D-ALANYL-D-ALANINE CARBOXYPEPTIDASE DACB"/>
    <property type="match status" value="1"/>
</dbReference>
<keyword evidence="6" id="KW-0961">Cell wall biogenesis/degradation</keyword>
<evidence type="ECO:0000313" key="11">
    <source>
        <dbReference type="EMBL" id="PIU02202.1"/>
    </source>
</evidence>
<evidence type="ECO:0000256" key="8">
    <source>
        <dbReference type="PIRSR" id="PIRSR618044-2"/>
    </source>
</evidence>
<evidence type="ECO:0000256" key="9">
    <source>
        <dbReference type="RuleBase" id="RU004016"/>
    </source>
</evidence>
<evidence type="ECO:0000256" key="5">
    <source>
        <dbReference type="ARBA" id="ARBA00022984"/>
    </source>
</evidence>